<dbReference type="SUPFAM" id="SSF53335">
    <property type="entry name" value="S-adenosyl-L-methionine-dependent methyltransferases"/>
    <property type="match status" value="1"/>
</dbReference>
<accession>A0A084GC54</accession>
<evidence type="ECO:0000256" key="1">
    <source>
        <dbReference type="ARBA" id="ARBA00038158"/>
    </source>
</evidence>
<dbReference type="Gene3D" id="3.40.50.150">
    <property type="entry name" value="Vaccinia Virus protein VP39"/>
    <property type="match status" value="1"/>
</dbReference>
<dbReference type="OMA" id="PVNCIFE"/>
<dbReference type="Pfam" id="PF13489">
    <property type="entry name" value="Methyltransf_23"/>
    <property type="match status" value="1"/>
</dbReference>
<dbReference type="AlphaFoldDB" id="A0A084GC54"/>
<comment type="caution">
    <text evidence="2">The sequence shown here is derived from an EMBL/GenBank/DDBJ whole genome shotgun (WGS) entry which is preliminary data.</text>
</comment>
<dbReference type="PANTHER" id="PTHR43591">
    <property type="entry name" value="METHYLTRANSFERASE"/>
    <property type="match status" value="1"/>
</dbReference>
<dbReference type="EMBL" id="JOWA01000086">
    <property type="protein sequence ID" value="KEZ44916.1"/>
    <property type="molecule type" value="Genomic_DNA"/>
</dbReference>
<organism evidence="2 3">
    <name type="scientific">Pseudallescheria apiosperma</name>
    <name type="common">Scedosporium apiospermum</name>
    <dbReference type="NCBI Taxonomy" id="563466"/>
    <lineage>
        <taxon>Eukaryota</taxon>
        <taxon>Fungi</taxon>
        <taxon>Dikarya</taxon>
        <taxon>Ascomycota</taxon>
        <taxon>Pezizomycotina</taxon>
        <taxon>Sordariomycetes</taxon>
        <taxon>Hypocreomycetidae</taxon>
        <taxon>Microascales</taxon>
        <taxon>Microascaceae</taxon>
        <taxon>Scedosporium</taxon>
    </lineage>
</organism>
<gene>
    <name evidence="2" type="ORF">SAPIO_CDS2267</name>
</gene>
<proteinExistence type="inferred from homology"/>
<dbReference type="GeneID" id="27721339"/>
<dbReference type="GO" id="GO:0008168">
    <property type="term" value="F:methyltransferase activity"/>
    <property type="evidence" value="ECO:0007669"/>
    <property type="project" value="TreeGrafter"/>
</dbReference>
<dbReference type="PANTHER" id="PTHR43591:SF24">
    <property type="entry name" value="2-METHOXY-6-POLYPRENYL-1,4-BENZOQUINOL METHYLASE, MITOCHONDRIAL"/>
    <property type="match status" value="1"/>
</dbReference>
<reference evidence="2 3" key="1">
    <citation type="journal article" date="2014" name="Genome Announc.">
        <title>Draft genome sequence of the pathogenic fungus Scedosporium apiospermum.</title>
        <authorList>
            <person name="Vandeputte P."/>
            <person name="Ghamrawi S."/>
            <person name="Rechenmann M."/>
            <person name="Iltis A."/>
            <person name="Giraud S."/>
            <person name="Fleury M."/>
            <person name="Thornton C."/>
            <person name="Delhaes L."/>
            <person name="Meyer W."/>
            <person name="Papon N."/>
            <person name="Bouchara J.P."/>
        </authorList>
    </citation>
    <scope>NUCLEOTIDE SEQUENCE [LARGE SCALE GENOMIC DNA]</scope>
    <source>
        <strain evidence="2 3">IHEM 14462</strain>
    </source>
</reference>
<dbReference type="KEGG" id="sapo:SAPIO_CDS2267"/>
<dbReference type="OrthoDB" id="2013972at2759"/>
<keyword evidence="3" id="KW-1185">Reference proteome</keyword>
<dbReference type="RefSeq" id="XP_016644715.1">
    <property type="nucleotide sequence ID" value="XM_016785339.1"/>
</dbReference>
<evidence type="ECO:0000313" key="2">
    <source>
        <dbReference type="EMBL" id="KEZ44916.1"/>
    </source>
</evidence>
<name>A0A084GC54_PSEDA</name>
<dbReference type="VEuPathDB" id="FungiDB:SAPIO_CDS2267"/>
<dbReference type="HOGENOM" id="CLU_010595_1_2_1"/>
<evidence type="ECO:0008006" key="4">
    <source>
        <dbReference type="Google" id="ProtNLM"/>
    </source>
</evidence>
<dbReference type="Proteomes" id="UP000028545">
    <property type="component" value="Unassembled WGS sequence"/>
</dbReference>
<comment type="similarity">
    <text evidence="1">Belongs to the methyltransferase superfamily. LaeA methyltransferase family.</text>
</comment>
<sequence>MVEPEQPQGRIAADEDVNSAIDMPIESTASLRSSILKYHEENGRTYHALSSGPTDILKGEQERLDIVHHILLLTFDGKLCLSPKNENAKSVLDMGTGTGAWAIDFADAHPEARVIGVDLSPIQPTFTPPNCAFEVDDLEKEWTWGPGRFDLIFCRSLAGSFASWPKIMQKAFNHLEPGGYFEIHDNLFPVLCDDGTLPVDSALVRWCNLMVEGAAKLGRSLNEAPKYAGWLSEAGFENVTTKLYKWPINRWPKDPKFKELGAWTLTAMDGGLEGLCLAVFTRALGWMQDETLAFCSAVRQDLRNPKYHGYWQIYVTYGKKPETEAS</sequence>
<protein>
    <recommendedName>
        <fullName evidence="4">Methyltransferase domain-containing protein</fullName>
    </recommendedName>
</protein>
<dbReference type="InterPro" id="IPR029063">
    <property type="entry name" value="SAM-dependent_MTases_sf"/>
</dbReference>
<evidence type="ECO:0000313" key="3">
    <source>
        <dbReference type="Proteomes" id="UP000028545"/>
    </source>
</evidence>
<dbReference type="CDD" id="cd02440">
    <property type="entry name" value="AdoMet_MTases"/>
    <property type="match status" value="1"/>
</dbReference>